<evidence type="ECO:0000313" key="2">
    <source>
        <dbReference type="Proteomes" id="UP000034752"/>
    </source>
</evidence>
<reference evidence="1 2" key="1">
    <citation type="journal article" date="2015" name="Nature">
        <title>rRNA introns, odd ribosomes, and small enigmatic genomes across a large radiation of phyla.</title>
        <authorList>
            <person name="Brown C.T."/>
            <person name="Hug L.A."/>
            <person name="Thomas B.C."/>
            <person name="Sharon I."/>
            <person name="Castelle C.J."/>
            <person name="Singh A."/>
            <person name="Wilkins M.J."/>
            <person name="Williams K.H."/>
            <person name="Banfield J.F."/>
        </authorList>
    </citation>
    <scope>NUCLEOTIDE SEQUENCE [LARGE SCALE GENOMIC DNA]</scope>
</reference>
<comment type="caution">
    <text evidence="1">The sequence shown here is derived from an EMBL/GenBank/DDBJ whole genome shotgun (WGS) entry which is preliminary data.</text>
</comment>
<sequence>MSLQKLSNLLPENITELRTNAQIEGAQVCQLWNDYAKQFFLKTISEGHEAINFRDGVLTILISEAAFADEINNQKHKIIASVNRALGKKLIMFVRFRP</sequence>
<gene>
    <name evidence="1" type="ORF">VE96_C0001G0017</name>
</gene>
<protein>
    <recommendedName>
        <fullName evidence="3">DUF721 domain-containing protein</fullName>
    </recommendedName>
</protein>
<name>A0A0G1KAJ4_UNCK3</name>
<evidence type="ECO:0008006" key="3">
    <source>
        <dbReference type="Google" id="ProtNLM"/>
    </source>
</evidence>
<dbReference type="AlphaFoldDB" id="A0A0G1KAJ4"/>
<organism evidence="1 2">
    <name type="scientific">candidate division Kazan bacterium GW2011_GWA1_44_22</name>
    <dbReference type="NCBI Taxonomy" id="1620410"/>
    <lineage>
        <taxon>Bacteria</taxon>
        <taxon>Bacteria division Kazan-3B-28</taxon>
    </lineage>
</organism>
<evidence type="ECO:0000313" key="1">
    <source>
        <dbReference type="EMBL" id="KKT53262.1"/>
    </source>
</evidence>
<proteinExistence type="predicted"/>
<dbReference type="InterPro" id="IPR007922">
    <property type="entry name" value="DciA-like"/>
</dbReference>
<dbReference type="EMBL" id="LCIJ01000001">
    <property type="protein sequence ID" value="KKT53262.1"/>
    <property type="molecule type" value="Genomic_DNA"/>
</dbReference>
<dbReference type="Proteomes" id="UP000034752">
    <property type="component" value="Unassembled WGS sequence"/>
</dbReference>
<dbReference type="Pfam" id="PF05258">
    <property type="entry name" value="DciA"/>
    <property type="match status" value="1"/>
</dbReference>
<accession>A0A0G1KAJ4</accession>